<dbReference type="InterPro" id="IPR050320">
    <property type="entry name" value="N5-glutamine_MTase"/>
</dbReference>
<dbReference type="AlphaFoldDB" id="A0A4Z1P7I3"/>
<evidence type="ECO:0000313" key="2">
    <source>
        <dbReference type="Proteomes" id="UP000298493"/>
    </source>
</evidence>
<dbReference type="OrthoDB" id="269872at2759"/>
<dbReference type="Gene3D" id="3.40.50.150">
    <property type="entry name" value="Vaccinia Virus protein VP39"/>
    <property type="match status" value="1"/>
</dbReference>
<organism evidence="1 2">
    <name type="scientific">Venturia nashicola</name>
    <dbReference type="NCBI Taxonomy" id="86259"/>
    <lineage>
        <taxon>Eukaryota</taxon>
        <taxon>Fungi</taxon>
        <taxon>Dikarya</taxon>
        <taxon>Ascomycota</taxon>
        <taxon>Pezizomycotina</taxon>
        <taxon>Dothideomycetes</taxon>
        <taxon>Pleosporomycetidae</taxon>
        <taxon>Venturiales</taxon>
        <taxon>Venturiaceae</taxon>
        <taxon>Venturia</taxon>
    </lineage>
</organism>
<dbReference type="Proteomes" id="UP000298493">
    <property type="component" value="Unassembled WGS sequence"/>
</dbReference>
<comment type="caution">
    <text evidence="1">The sequence shown here is derived from an EMBL/GenBank/DDBJ whole genome shotgun (WGS) entry which is preliminary data.</text>
</comment>
<keyword evidence="1" id="KW-0489">Methyltransferase</keyword>
<dbReference type="GO" id="GO:0008168">
    <property type="term" value="F:methyltransferase activity"/>
    <property type="evidence" value="ECO:0007669"/>
    <property type="project" value="UniProtKB-KW"/>
</dbReference>
<dbReference type="PANTHER" id="PTHR18895:SF74">
    <property type="entry name" value="MTRF1L RELEASE FACTOR GLUTAMINE METHYLTRANSFERASE"/>
    <property type="match status" value="1"/>
</dbReference>
<reference evidence="1 2" key="1">
    <citation type="submission" date="2019-04" db="EMBL/GenBank/DDBJ databases">
        <title>High contiguity whole genome sequence and gene annotation resource for two Venturia nashicola isolates.</title>
        <authorList>
            <person name="Prokchorchik M."/>
            <person name="Won K."/>
            <person name="Lee Y."/>
            <person name="Choi E.D."/>
            <person name="Segonzac C."/>
            <person name="Sohn K.H."/>
        </authorList>
    </citation>
    <scope>NUCLEOTIDE SEQUENCE [LARGE SCALE GENOMIC DNA]</scope>
    <source>
        <strain evidence="1 2">PRI2</strain>
    </source>
</reference>
<dbReference type="GO" id="GO:0032259">
    <property type="term" value="P:methylation"/>
    <property type="evidence" value="ECO:0007669"/>
    <property type="project" value="UniProtKB-KW"/>
</dbReference>
<protein>
    <submittedName>
        <fullName evidence="1">S-adenosyl-L-methionine-dependent methyltransferase</fullName>
    </submittedName>
</protein>
<dbReference type="CDD" id="cd02440">
    <property type="entry name" value="AdoMet_MTases"/>
    <property type="match status" value="1"/>
</dbReference>
<dbReference type="GO" id="GO:0005739">
    <property type="term" value="C:mitochondrion"/>
    <property type="evidence" value="ECO:0007669"/>
    <property type="project" value="TreeGrafter"/>
</dbReference>
<dbReference type="STRING" id="86259.A0A4Z1P7I3"/>
<dbReference type="InterPro" id="IPR029063">
    <property type="entry name" value="SAM-dependent_MTases_sf"/>
</dbReference>
<dbReference type="Gene3D" id="1.10.8.10">
    <property type="entry name" value="DNA helicase RuvA subunit, C-terminal domain"/>
    <property type="match status" value="1"/>
</dbReference>
<dbReference type="SUPFAM" id="SSF53335">
    <property type="entry name" value="S-adenosyl-L-methionine-dependent methyltransferases"/>
    <property type="match status" value="1"/>
</dbReference>
<proteinExistence type="predicted"/>
<keyword evidence="2" id="KW-1185">Reference proteome</keyword>
<keyword evidence="1" id="KW-0808">Transferase</keyword>
<name>A0A4Z1P7I3_9PEZI</name>
<gene>
    <name evidence="1" type="ORF">E6O75_ATG07795</name>
</gene>
<dbReference type="EMBL" id="SNSC02000011">
    <property type="protein sequence ID" value="TID20335.1"/>
    <property type="molecule type" value="Genomic_DNA"/>
</dbReference>
<sequence length="383" mass="43705">MPRLGHRLLRTAAKENPLLPLLLRPCRDLPSARRELQWLTEHAIKPPNFRGTRTRKEWWPILREYCQQRGQGKPLQYILGTEWFGSIELDCQPGVLIPRQETAASILYLVETITTRAHLQTGSNTLSVLDLCTGTGCIPLLIAQEFGQNPTSSSLKLGHVLGVDISRAACSLANQNRRNHLIRYQYKASLQQQELLKVSFVQADIMSEPKPPCTKYDFEHKPAIHVIDLWTELNKSGPGTEWDLLTCNPPYISPKHFYTTTSRSVRNFEPKLALVPPSLKHHLTDEQQGDLFYPRLLHLADKFKTKMLLMEVADLAQAERVAAMAQERDCWSGVEIWCDQPGMPWRESKLHSVPILGQGHGRSVFCWREMDMTWPDSSTKQAN</sequence>
<accession>A0A4Z1P7I3</accession>
<evidence type="ECO:0000313" key="1">
    <source>
        <dbReference type="EMBL" id="TID20335.1"/>
    </source>
</evidence>
<dbReference type="PANTHER" id="PTHR18895">
    <property type="entry name" value="HEMK METHYLTRANSFERASE"/>
    <property type="match status" value="1"/>
</dbReference>